<protein>
    <submittedName>
        <fullName evidence="2">Uncharacterized protein</fullName>
    </submittedName>
</protein>
<feature type="region of interest" description="Disordered" evidence="1">
    <location>
        <begin position="86"/>
        <end position="108"/>
    </location>
</feature>
<proteinExistence type="predicted"/>
<evidence type="ECO:0000313" key="3">
    <source>
        <dbReference type="Proteomes" id="UP000282460"/>
    </source>
</evidence>
<dbReference type="AlphaFoldDB" id="A0A3L7J0Q2"/>
<gene>
    <name evidence="2" type="ORF">D9V28_07485</name>
</gene>
<name>A0A3L7J0Q2_9MICO</name>
<reference evidence="2 3" key="1">
    <citation type="submission" date="2018-10" db="EMBL/GenBank/DDBJ databases">
        <authorList>
            <person name="Li J."/>
        </authorList>
    </citation>
    <scope>NUCLEOTIDE SEQUENCE [LARGE SCALE GENOMIC DNA]</scope>
    <source>
        <strain evidence="2 3">ZD1-4</strain>
    </source>
</reference>
<comment type="caution">
    <text evidence="2">The sequence shown here is derived from an EMBL/GenBank/DDBJ whole genome shotgun (WGS) entry which is preliminary data.</text>
</comment>
<sequence>MIISGDYGSELLLRYTEERLSRELEQRRVSNERAAESRFENGTKLSRFARFFFREEADAETPEWTRPDVEMAPAPGFEPYVPQTMAAAAASREEEQQMPSSPTVRRRL</sequence>
<organism evidence="2 3">
    <name type="scientific">Mycetocola zhadangensis</name>
    <dbReference type="NCBI Taxonomy" id="1164595"/>
    <lineage>
        <taxon>Bacteria</taxon>
        <taxon>Bacillati</taxon>
        <taxon>Actinomycetota</taxon>
        <taxon>Actinomycetes</taxon>
        <taxon>Micrococcales</taxon>
        <taxon>Microbacteriaceae</taxon>
        <taxon>Mycetocola</taxon>
    </lineage>
</organism>
<dbReference type="EMBL" id="RCWJ01000002">
    <property type="protein sequence ID" value="RLQ84076.1"/>
    <property type="molecule type" value="Genomic_DNA"/>
</dbReference>
<evidence type="ECO:0000256" key="1">
    <source>
        <dbReference type="SAM" id="MobiDB-lite"/>
    </source>
</evidence>
<evidence type="ECO:0000313" key="2">
    <source>
        <dbReference type="EMBL" id="RLQ84076.1"/>
    </source>
</evidence>
<feature type="compositionally biased region" description="Polar residues" evidence="1">
    <location>
        <begin position="97"/>
        <end position="108"/>
    </location>
</feature>
<accession>A0A3L7J0Q2</accession>
<dbReference type="Proteomes" id="UP000282460">
    <property type="component" value="Unassembled WGS sequence"/>
</dbReference>
<dbReference type="RefSeq" id="WP_121659120.1">
    <property type="nucleotide sequence ID" value="NZ_BMEK01000002.1"/>
</dbReference>
<keyword evidence="3" id="KW-1185">Reference proteome</keyword>